<accession>A0AAV1TJ95</accession>
<evidence type="ECO:0000313" key="2">
    <source>
        <dbReference type="Proteomes" id="UP001162060"/>
    </source>
</evidence>
<dbReference type="Proteomes" id="UP001162060">
    <property type="component" value="Unassembled WGS sequence"/>
</dbReference>
<sequence length="39" mass="4040">MEQPIVGTRLGSLVNLGLVIDATDSDKVSAQCQVVAVVL</sequence>
<dbReference type="EMBL" id="CAKLBY020000065">
    <property type="protein sequence ID" value="CAK7922336.1"/>
    <property type="molecule type" value="Genomic_DNA"/>
</dbReference>
<name>A0AAV1TJ95_9STRA</name>
<dbReference type="AlphaFoldDB" id="A0AAV1TJ95"/>
<proteinExistence type="predicted"/>
<comment type="caution">
    <text evidence="1">The sequence shown here is derived from an EMBL/GenBank/DDBJ whole genome shotgun (WGS) entry which is preliminary data.</text>
</comment>
<reference evidence="1" key="1">
    <citation type="submission" date="2024-01" db="EMBL/GenBank/DDBJ databases">
        <authorList>
            <person name="Webb A."/>
        </authorList>
    </citation>
    <scope>NUCLEOTIDE SEQUENCE</scope>
    <source>
        <strain evidence="1">Pm1</strain>
    </source>
</reference>
<gene>
    <name evidence="1" type="ORF">PM001_LOCUS7576</name>
</gene>
<organism evidence="1 2">
    <name type="scientific">Peronospora matthiolae</name>
    <dbReference type="NCBI Taxonomy" id="2874970"/>
    <lineage>
        <taxon>Eukaryota</taxon>
        <taxon>Sar</taxon>
        <taxon>Stramenopiles</taxon>
        <taxon>Oomycota</taxon>
        <taxon>Peronosporomycetes</taxon>
        <taxon>Peronosporales</taxon>
        <taxon>Peronosporaceae</taxon>
        <taxon>Peronospora</taxon>
    </lineage>
</organism>
<protein>
    <submittedName>
        <fullName evidence="1">Uncharacterized protein</fullName>
    </submittedName>
</protein>
<evidence type="ECO:0000313" key="1">
    <source>
        <dbReference type="EMBL" id="CAK7922336.1"/>
    </source>
</evidence>